<evidence type="ECO:0000313" key="2">
    <source>
        <dbReference type="Proteomes" id="UP000053820"/>
    </source>
</evidence>
<name>A0A0C2PG23_9AGAM</name>
<organism evidence="1 2">
    <name type="scientific">Hydnomerulius pinastri MD-312</name>
    <dbReference type="NCBI Taxonomy" id="994086"/>
    <lineage>
        <taxon>Eukaryota</taxon>
        <taxon>Fungi</taxon>
        <taxon>Dikarya</taxon>
        <taxon>Basidiomycota</taxon>
        <taxon>Agaricomycotina</taxon>
        <taxon>Agaricomycetes</taxon>
        <taxon>Agaricomycetidae</taxon>
        <taxon>Boletales</taxon>
        <taxon>Boletales incertae sedis</taxon>
        <taxon>Leucogyrophana</taxon>
    </lineage>
</organism>
<protein>
    <submittedName>
        <fullName evidence="1">Uncharacterized protein</fullName>
    </submittedName>
</protein>
<dbReference type="EMBL" id="KN840407">
    <property type="protein sequence ID" value="KIJ57444.1"/>
    <property type="molecule type" value="Genomic_DNA"/>
</dbReference>
<keyword evidence="2" id="KW-1185">Reference proteome</keyword>
<accession>A0A0C2PG23</accession>
<evidence type="ECO:0000313" key="1">
    <source>
        <dbReference type="EMBL" id="KIJ57444.1"/>
    </source>
</evidence>
<dbReference type="HOGENOM" id="CLU_2612483_0_0_1"/>
<sequence length="79" mass="8656">VGTLQILVVWKRRSASSKYYKLLIAASFGAWPLGTACDGHIYDRSCRPTRETGNKVHVGVGARKHIYAASPRASRISPT</sequence>
<feature type="non-terminal residue" evidence="1">
    <location>
        <position position="1"/>
    </location>
</feature>
<dbReference type="AlphaFoldDB" id="A0A0C2PG23"/>
<reference evidence="1 2" key="1">
    <citation type="submission" date="2014-04" db="EMBL/GenBank/DDBJ databases">
        <title>Evolutionary Origins and Diversification of the Mycorrhizal Mutualists.</title>
        <authorList>
            <consortium name="DOE Joint Genome Institute"/>
            <consortium name="Mycorrhizal Genomics Consortium"/>
            <person name="Kohler A."/>
            <person name="Kuo A."/>
            <person name="Nagy L.G."/>
            <person name="Floudas D."/>
            <person name="Copeland A."/>
            <person name="Barry K.W."/>
            <person name="Cichocki N."/>
            <person name="Veneault-Fourrey C."/>
            <person name="LaButti K."/>
            <person name="Lindquist E.A."/>
            <person name="Lipzen A."/>
            <person name="Lundell T."/>
            <person name="Morin E."/>
            <person name="Murat C."/>
            <person name="Riley R."/>
            <person name="Ohm R."/>
            <person name="Sun H."/>
            <person name="Tunlid A."/>
            <person name="Henrissat B."/>
            <person name="Grigoriev I.V."/>
            <person name="Hibbett D.S."/>
            <person name="Martin F."/>
        </authorList>
    </citation>
    <scope>NUCLEOTIDE SEQUENCE [LARGE SCALE GENOMIC DNA]</scope>
    <source>
        <strain evidence="1 2">MD-312</strain>
    </source>
</reference>
<dbReference type="Proteomes" id="UP000053820">
    <property type="component" value="Unassembled WGS sequence"/>
</dbReference>
<gene>
    <name evidence="1" type="ORF">HYDPIDRAFT_120605</name>
</gene>
<proteinExistence type="predicted"/>